<dbReference type="Proteomes" id="UP000295411">
    <property type="component" value="Unassembled WGS sequence"/>
</dbReference>
<evidence type="ECO:0000256" key="1">
    <source>
        <dbReference type="SAM" id="SignalP"/>
    </source>
</evidence>
<dbReference type="RefSeq" id="WP_133402388.1">
    <property type="nucleotide sequence ID" value="NZ_SMTK01000001.1"/>
</dbReference>
<reference evidence="2 3" key="1">
    <citation type="submission" date="2019-03" db="EMBL/GenBank/DDBJ databases">
        <title>Arthrobacter sp. nov., an bacterium isolated from biocrust in Mu Us Desert.</title>
        <authorList>
            <person name="Lixiong L."/>
        </authorList>
    </citation>
    <scope>NUCLEOTIDE SEQUENCE [LARGE SCALE GENOMIC DNA]</scope>
    <source>
        <strain evidence="2 3">SLN-3</strain>
    </source>
</reference>
<evidence type="ECO:0000313" key="3">
    <source>
        <dbReference type="Proteomes" id="UP000295411"/>
    </source>
</evidence>
<accession>A0A4R5U2U7</accession>
<protein>
    <recommendedName>
        <fullName evidence="4">Lipoprotein</fullName>
    </recommendedName>
</protein>
<dbReference type="OrthoDB" id="4952992at2"/>
<proteinExistence type="predicted"/>
<feature type="signal peptide" evidence="1">
    <location>
        <begin position="1"/>
        <end position="27"/>
    </location>
</feature>
<dbReference type="EMBL" id="SMTK01000001">
    <property type="protein sequence ID" value="TDK27975.1"/>
    <property type="molecule type" value="Genomic_DNA"/>
</dbReference>
<dbReference type="AlphaFoldDB" id="A0A4R5U2U7"/>
<evidence type="ECO:0000313" key="2">
    <source>
        <dbReference type="EMBL" id="TDK27975.1"/>
    </source>
</evidence>
<organism evidence="2 3">
    <name type="scientific">Arthrobacter crusticola</name>
    <dbReference type="NCBI Taxonomy" id="2547960"/>
    <lineage>
        <taxon>Bacteria</taxon>
        <taxon>Bacillati</taxon>
        <taxon>Actinomycetota</taxon>
        <taxon>Actinomycetes</taxon>
        <taxon>Micrococcales</taxon>
        <taxon>Micrococcaceae</taxon>
        <taxon>Arthrobacter</taxon>
    </lineage>
</organism>
<evidence type="ECO:0008006" key="4">
    <source>
        <dbReference type="Google" id="ProtNLM"/>
    </source>
</evidence>
<feature type="chain" id="PRO_5020991625" description="Lipoprotein" evidence="1">
    <location>
        <begin position="28"/>
        <end position="141"/>
    </location>
</feature>
<dbReference type="PROSITE" id="PS51257">
    <property type="entry name" value="PROKAR_LIPOPROTEIN"/>
    <property type="match status" value="1"/>
</dbReference>
<keyword evidence="1" id="KW-0732">Signal</keyword>
<gene>
    <name evidence="2" type="ORF">E2F48_02400</name>
</gene>
<comment type="caution">
    <text evidence="2">The sequence shown here is derived from an EMBL/GenBank/DDBJ whole genome shotgun (WGS) entry which is preliminary data.</text>
</comment>
<name>A0A4R5U2U7_9MICC</name>
<sequence>MNGRGLVRAVGALALVGVLTGCSTTPAFSVLQNAPVDKDQPASLNTEGVVARETIRFLAEEDGRSYYVARPADGLERTICLIIDQDGQAVIGCGGYIEGALTPAVGVTTPDVEVLLAPDGYDVEEYAELGWTSLHPNLILR</sequence>
<keyword evidence="3" id="KW-1185">Reference proteome</keyword>